<evidence type="ECO:0000256" key="9">
    <source>
        <dbReference type="ARBA" id="ARBA00025772"/>
    </source>
</evidence>
<evidence type="ECO:0000256" key="5">
    <source>
        <dbReference type="ARBA" id="ARBA00022519"/>
    </source>
</evidence>
<keyword evidence="5" id="KW-0997">Cell inner membrane</keyword>
<accession>A0A1Y5EH06</accession>
<evidence type="ECO:0000256" key="4">
    <source>
        <dbReference type="ARBA" id="ARBA00022481"/>
    </source>
</evidence>
<dbReference type="AlphaFoldDB" id="A0A1Y5EH06"/>
<evidence type="ECO:0000256" key="6">
    <source>
        <dbReference type="ARBA" id="ARBA00022692"/>
    </source>
</evidence>
<keyword evidence="6" id="KW-0812">Transmembrane</keyword>
<evidence type="ECO:0000313" key="14">
    <source>
        <dbReference type="Proteomes" id="UP000243053"/>
    </source>
</evidence>
<feature type="domain" description="General secretion pathway GspH" evidence="12">
    <location>
        <begin position="37"/>
        <end position="155"/>
    </location>
</feature>
<dbReference type="Pfam" id="PF12019">
    <property type="entry name" value="GspH"/>
    <property type="match status" value="1"/>
</dbReference>
<keyword evidence="7" id="KW-1133">Transmembrane helix</keyword>
<evidence type="ECO:0000313" key="13">
    <source>
        <dbReference type="EMBL" id="OUR80414.1"/>
    </source>
</evidence>
<dbReference type="GO" id="GO:0015628">
    <property type="term" value="P:protein secretion by the type II secretion system"/>
    <property type="evidence" value="ECO:0007669"/>
    <property type="project" value="InterPro"/>
</dbReference>
<keyword evidence="3" id="KW-1003">Cell membrane</keyword>
<reference evidence="14" key="1">
    <citation type="journal article" date="2017" name="Proc. Natl. Acad. Sci. U.S.A.">
        <title>Simulation of Deepwater Horizon oil plume reveals substrate specialization within a complex community of hydrocarbon degraders.</title>
        <authorList>
            <person name="Hu P."/>
            <person name="Dubinsky E.A."/>
            <person name="Probst A.J."/>
            <person name="Wang J."/>
            <person name="Sieber C.M.K."/>
            <person name="Tom L.M."/>
            <person name="Gardinali P."/>
            <person name="Banfield J.F."/>
            <person name="Atlas R.M."/>
            <person name="Andersen G.L."/>
        </authorList>
    </citation>
    <scope>NUCLEOTIDE SEQUENCE [LARGE SCALE GENOMIC DNA]</scope>
</reference>
<proteinExistence type="inferred from homology"/>
<comment type="subcellular location">
    <subcellularLocation>
        <location evidence="1">Cell inner membrane</location>
        <topology evidence="1">Single-pass membrane protein</topology>
    </subcellularLocation>
</comment>
<organism evidence="13 14">
    <name type="scientific">Colwellia psychrerythraea</name>
    <name type="common">Vibrio psychroerythus</name>
    <dbReference type="NCBI Taxonomy" id="28229"/>
    <lineage>
        <taxon>Bacteria</taxon>
        <taxon>Pseudomonadati</taxon>
        <taxon>Pseudomonadota</taxon>
        <taxon>Gammaproteobacteria</taxon>
        <taxon>Alteromonadales</taxon>
        <taxon>Colwelliaceae</taxon>
        <taxon>Colwellia</taxon>
    </lineage>
</organism>
<evidence type="ECO:0000256" key="2">
    <source>
        <dbReference type="ARBA" id="ARBA00021549"/>
    </source>
</evidence>
<comment type="caution">
    <text evidence="13">The sequence shown here is derived from an EMBL/GenBank/DDBJ whole genome shotgun (WGS) entry which is preliminary data.</text>
</comment>
<evidence type="ECO:0000256" key="7">
    <source>
        <dbReference type="ARBA" id="ARBA00022989"/>
    </source>
</evidence>
<keyword evidence="4" id="KW-0488">Methylation</keyword>
<dbReference type="SUPFAM" id="SSF54523">
    <property type="entry name" value="Pili subunits"/>
    <property type="match status" value="1"/>
</dbReference>
<feature type="compositionally biased region" description="Basic and acidic residues" evidence="11">
    <location>
        <begin position="165"/>
        <end position="180"/>
    </location>
</feature>
<dbReference type="GO" id="GO:0005886">
    <property type="term" value="C:plasma membrane"/>
    <property type="evidence" value="ECO:0007669"/>
    <property type="project" value="UniProtKB-SubCell"/>
</dbReference>
<evidence type="ECO:0000256" key="3">
    <source>
        <dbReference type="ARBA" id="ARBA00022475"/>
    </source>
</evidence>
<evidence type="ECO:0000256" key="10">
    <source>
        <dbReference type="ARBA" id="ARBA00030775"/>
    </source>
</evidence>
<dbReference type="Proteomes" id="UP000243053">
    <property type="component" value="Unassembled WGS sequence"/>
</dbReference>
<comment type="similarity">
    <text evidence="9">Belongs to the GSP H family.</text>
</comment>
<protein>
    <recommendedName>
        <fullName evidence="2">Type II secretion system protein H</fullName>
    </recommendedName>
    <alternativeName>
        <fullName evidence="10">General secretion pathway protein H</fullName>
    </alternativeName>
</protein>
<dbReference type="InterPro" id="IPR022346">
    <property type="entry name" value="T2SS_GspH"/>
</dbReference>
<feature type="region of interest" description="Disordered" evidence="11">
    <location>
        <begin position="160"/>
        <end position="180"/>
    </location>
</feature>
<sequence length="180" mass="19987">MTLIELMVSIGITSILTTIALPSVNSFIVQLRVDNEISRLARLLLTARNNAIYSGDNVIICPLENNGTCSVNWHEQLSVFIDTNSNQQFDNANNELLITTKGPITSGDILKYAKNRNKITYQATGHLFGLSNGTLRYCPKGYEEKSRAIVVARSGRFYASTDNNNDGHDETRSNQKIICD</sequence>
<dbReference type="InterPro" id="IPR045584">
    <property type="entry name" value="Pilin-like"/>
</dbReference>
<name>A0A1Y5EH06_COLPS</name>
<evidence type="ECO:0000259" key="12">
    <source>
        <dbReference type="Pfam" id="PF12019"/>
    </source>
</evidence>
<gene>
    <name evidence="13" type="ORF">A9Q75_10535</name>
</gene>
<evidence type="ECO:0000256" key="1">
    <source>
        <dbReference type="ARBA" id="ARBA00004377"/>
    </source>
</evidence>
<dbReference type="GO" id="GO:0015627">
    <property type="term" value="C:type II protein secretion system complex"/>
    <property type="evidence" value="ECO:0007669"/>
    <property type="project" value="InterPro"/>
</dbReference>
<keyword evidence="8" id="KW-0472">Membrane</keyword>
<dbReference type="EMBL" id="MAAF01000063">
    <property type="protein sequence ID" value="OUR80414.1"/>
    <property type="molecule type" value="Genomic_DNA"/>
</dbReference>
<evidence type="ECO:0000256" key="8">
    <source>
        <dbReference type="ARBA" id="ARBA00023136"/>
    </source>
</evidence>
<dbReference type="Gene3D" id="3.55.40.10">
    <property type="entry name" value="minor pseudopilin epsh domain"/>
    <property type="match status" value="1"/>
</dbReference>
<evidence type="ECO:0000256" key="11">
    <source>
        <dbReference type="SAM" id="MobiDB-lite"/>
    </source>
</evidence>